<dbReference type="RefSeq" id="WP_098460947.1">
    <property type="nucleotide sequence ID" value="NZ_PDJC01000001.1"/>
</dbReference>
<evidence type="ECO:0000313" key="3">
    <source>
        <dbReference type="Proteomes" id="UP000226079"/>
    </source>
</evidence>
<evidence type="ECO:0000313" key="2">
    <source>
        <dbReference type="EMBL" id="PFG17527.1"/>
    </source>
</evidence>
<reference evidence="2 3" key="1">
    <citation type="submission" date="2017-10" db="EMBL/GenBank/DDBJ databases">
        <title>Sequencing the genomes of 1000 actinobacteria strains.</title>
        <authorList>
            <person name="Klenk H.-P."/>
        </authorList>
    </citation>
    <scope>NUCLEOTIDE SEQUENCE [LARGE SCALE GENOMIC DNA]</scope>
    <source>
        <strain evidence="2 3">DSM 15597</strain>
    </source>
</reference>
<comment type="caution">
    <text evidence="2">The sequence shown here is derived from an EMBL/GenBank/DDBJ whole genome shotgun (WGS) entry which is preliminary data.</text>
</comment>
<feature type="chain" id="PRO_5012721566" description="Prenyltransferase/squalene oxidase-like repeat protein" evidence="1">
    <location>
        <begin position="33"/>
        <end position="528"/>
    </location>
</feature>
<keyword evidence="3" id="KW-1185">Reference proteome</keyword>
<dbReference type="AlphaFoldDB" id="A0A2A9CSV8"/>
<name>A0A2A9CSV8_9ACTN</name>
<sequence length="528" mass="54303">MFHTLRRWLAAGSAVAVALVGLVAAPAPLAVADMADVATNSAANYVATHLPSKSQTSSNIDSALGLAGTGQCTYAAPLRTLVSHLEGQAQSYIKGKPAAAAKLAIAVDALGLNPTKFAKQNLVAAITKNLPSNGDVGGYPFSQALALIALDRTGATIPDSMVTRLLSQQNKDGSFGQNDPDSTALAIIALRAIADSKAEQSALSDAISWATDHQTGAGYWDNYSPVDSTGLMGSALAAVGSDSASAAARAWLTGVQLKDGGFANSLGGTRSNLMATSEALWLLSGTNLSTVSLKLAACGSTPPAMLSATTSCSGVWVVVDRGNGQVATRCATTYATGAAALASAGFSVKTFSTQFGPSICQIRSFPAGCDTTFGSGYWSYWTSTLDPATGTWSAWDYAQTGPASSHPVKGVAEAHLWIPSSIPWTASPAPTPSVKPPKAYTSAPRPTISGVTKVGKKLTVVTGTWSPKPDKFSYRWFRSGKPIAKATGKTYQLKKADKGKTIKVSITASGSGLQTAVRTSLSTPKVTK</sequence>
<dbReference type="InterPro" id="IPR051588">
    <property type="entry name" value="Cobalamin_Transport"/>
</dbReference>
<dbReference type="PANTHER" id="PTHR10559:SF18">
    <property type="entry name" value="TRANSCOBALAMIN II"/>
    <property type="match status" value="1"/>
</dbReference>
<dbReference type="InterPro" id="IPR008930">
    <property type="entry name" value="Terpenoid_cyclase/PrenylTrfase"/>
</dbReference>
<proteinExistence type="predicted"/>
<dbReference type="Gene3D" id="1.50.10.20">
    <property type="match status" value="1"/>
</dbReference>
<dbReference type="Proteomes" id="UP000226079">
    <property type="component" value="Unassembled WGS sequence"/>
</dbReference>
<dbReference type="CDD" id="cd00688">
    <property type="entry name" value="ISOPREN_C2_like"/>
    <property type="match status" value="1"/>
</dbReference>
<protein>
    <recommendedName>
        <fullName evidence="4">Prenyltransferase/squalene oxidase-like repeat protein</fullName>
    </recommendedName>
</protein>
<evidence type="ECO:0000256" key="1">
    <source>
        <dbReference type="SAM" id="SignalP"/>
    </source>
</evidence>
<gene>
    <name evidence="2" type="ORF">ATK74_2100</name>
</gene>
<dbReference type="EMBL" id="PDJC01000001">
    <property type="protein sequence ID" value="PFG17527.1"/>
    <property type="molecule type" value="Genomic_DNA"/>
</dbReference>
<accession>A0A2A9CSV8</accession>
<feature type="signal peptide" evidence="1">
    <location>
        <begin position="1"/>
        <end position="32"/>
    </location>
</feature>
<dbReference type="SUPFAM" id="SSF48239">
    <property type="entry name" value="Terpenoid cyclases/Protein prenyltransferases"/>
    <property type="match status" value="1"/>
</dbReference>
<evidence type="ECO:0008006" key="4">
    <source>
        <dbReference type="Google" id="ProtNLM"/>
    </source>
</evidence>
<dbReference type="Gene3D" id="2.60.40.2700">
    <property type="match status" value="1"/>
</dbReference>
<keyword evidence="1" id="KW-0732">Signal</keyword>
<organism evidence="2 3">
    <name type="scientific">Propionicimonas paludicola</name>
    <dbReference type="NCBI Taxonomy" id="185243"/>
    <lineage>
        <taxon>Bacteria</taxon>
        <taxon>Bacillati</taxon>
        <taxon>Actinomycetota</taxon>
        <taxon>Actinomycetes</taxon>
        <taxon>Propionibacteriales</taxon>
        <taxon>Nocardioidaceae</taxon>
        <taxon>Propionicimonas</taxon>
    </lineage>
</organism>
<dbReference type="PANTHER" id="PTHR10559">
    <property type="entry name" value="TRANSCOBALAMIN-1/GASTRIC INTRINSIC FACTOR"/>
    <property type="match status" value="1"/>
</dbReference>
<dbReference type="OrthoDB" id="614750at2"/>